<dbReference type="InterPro" id="IPR013752">
    <property type="entry name" value="KPA_reductase"/>
</dbReference>
<dbReference type="InterPro" id="IPR013328">
    <property type="entry name" value="6PGD_dom2"/>
</dbReference>
<evidence type="ECO:0000256" key="4">
    <source>
        <dbReference type="SAM" id="MobiDB-lite"/>
    </source>
</evidence>
<sequence>MRMHVLGIGSIGTLLSHHLRLSHPNLPITLILKRPFPLPSEPSSPNDTSFSNTFPDDMDDHDPSIDSFSSSSNPTTQEINLSVTRSGRTTISTSYNQEIFSTSNSSPISSLLVCLKAPSTLRSLRVLAPRLSPSSVIALLQNGMGTYDELCDQIWPDPTTRPFFLIGTTTHGVAPTDIRGEVIHRSAIGRGEIQWGLVNDPRGEIDLESWIWGNQVSMRSLLDPPETPSLPLSFPPGTIGTYSNLDSPSLTLPSTFTTRSTVQHSQEVFSDSQNHHGEINSSIRYSHSPSNSSIPNNSSPFISSLYSNIHHGISSDMDKSPNTSEEYFQTYLPRTNLSNLHTTLSALLSLHHLSPKLIPQTHSNVVQSLKLAQNSIINPLTAILGKGELPNGALLNSLFASRMMRELAREISPVMIRYLEEVSDPIQPSDSYPLYPSITSNPSSLSRSSMTPGISGNRGRSSQSSMTPGISGNWGRSSQSSMTSGIPRDGGNNFHTERFERQKQQRERRIIGSDISRLFSPGILVQKSKELINNTKDNISSMAVDIKQGRETEIEYMNGWVIRMGKKYGMEMKVNGLVRDMIKFMSVMK</sequence>
<dbReference type="InterPro" id="IPR013332">
    <property type="entry name" value="KPR_N"/>
</dbReference>
<dbReference type="GO" id="GO:0008677">
    <property type="term" value="F:2-dehydropantoate 2-reductase activity"/>
    <property type="evidence" value="ECO:0007669"/>
    <property type="project" value="TreeGrafter"/>
</dbReference>
<organism evidence="7 8">
    <name type="scientific">Tremella mesenterica</name>
    <name type="common">Jelly fungus</name>
    <dbReference type="NCBI Taxonomy" id="5217"/>
    <lineage>
        <taxon>Eukaryota</taxon>
        <taxon>Fungi</taxon>
        <taxon>Dikarya</taxon>
        <taxon>Basidiomycota</taxon>
        <taxon>Agaricomycotina</taxon>
        <taxon>Tremellomycetes</taxon>
        <taxon>Tremellales</taxon>
        <taxon>Tremellaceae</taxon>
        <taxon>Tremella</taxon>
    </lineage>
</organism>
<evidence type="ECO:0000256" key="1">
    <source>
        <dbReference type="ARBA" id="ARBA00007870"/>
    </source>
</evidence>
<gene>
    <name evidence="7" type="ORF">M231_07364</name>
</gene>
<feature type="region of interest" description="Disordered" evidence="4">
    <location>
        <begin position="267"/>
        <end position="295"/>
    </location>
</feature>
<dbReference type="GO" id="GO:0050661">
    <property type="term" value="F:NADP binding"/>
    <property type="evidence" value="ECO:0007669"/>
    <property type="project" value="TreeGrafter"/>
</dbReference>
<evidence type="ECO:0000259" key="6">
    <source>
        <dbReference type="Pfam" id="PF08546"/>
    </source>
</evidence>
<dbReference type="OrthoDB" id="73846at2759"/>
<evidence type="ECO:0000259" key="5">
    <source>
        <dbReference type="Pfam" id="PF02558"/>
    </source>
</evidence>
<feature type="domain" description="Ketopantoate reductase C-terminal" evidence="6">
    <location>
        <begin position="519"/>
        <end position="584"/>
    </location>
</feature>
<feature type="domain" description="Ketopantoate reductase N-terminal" evidence="5">
    <location>
        <begin position="83"/>
        <end position="196"/>
    </location>
</feature>
<dbReference type="PANTHER" id="PTHR43765:SF2">
    <property type="entry name" value="2-DEHYDROPANTOATE 2-REDUCTASE"/>
    <property type="match status" value="1"/>
</dbReference>
<evidence type="ECO:0000313" key="8">
    <source>
        <dbReference type="Proteomes" id="UP000289152"/>
    </source>
</evidence>
<evidence type="ECO:0000256" key="3">
    <source>
        <dbReference type="ARBA" id="ARBA00023002"/>
    </source>
</evidence>
<dbReference type="InterPro" id="IPR008927">
    <property type="entry name" value="6-PGluconate_DH-like_C_sf"/>
</dbReference>
<dbReference type="GO" id="GO:0005739">
    <property type="term" value="C:mitochondrion"/>
    <property type="evidence" value="ECO:0007669"/>
    <property type="project" value="TreeGrafter"/>
</dbReference>
<dbReference type="PANTHER" id="PTHR43765">
    <property type="entry name" value="2-DEHYDROPANTOATE 2-REDUCTASE-RELATED"/>
    <property type="match status" value="1"/>
</dbReference>
<comment type="similarity">
    <text evidence="1">Belongs to the ketopantoate reductase family.</text>
</comment>
<dbReference type="AlphaFoldDB" id="A0A4Q1BCF1"/>
<evidence type="ECO:0000313" key="7">
    <source>
        <dbReference type="EMBL" id="RXK35374.1"/>
    </source>
</evidence>
<dbReference type="Pfam" id="PF02558">
    <property type="entry name" value="ApbA"/>
    <property type="match status" value="1"/>
</dbReference>
<dbReference type="SUPFAM" id="SSF48179">
    <property type="entry name" value="6-phosphogluconate dehydrogenase C-terminal domain-like"/>
    <property type="match status" value="1"/>
</dbReference>
<proteinExistence type="inferred from homology"/>
<dbReference type="Gene3D" id="1.10.1040.10">
    <property type="entry name" value="N-(1-d-carboxylethyl)-l-norvaline Dehydrogenase, domain 2"/>
    <property type="match status" value="1"/>
</dbReference>
<dbReference type="InterPro" id="IPR050838">
    <property type="entry name" value="Ketopantoate_reductase"/>
</dbReference>
<evidence type="ECO:0008006" key="9">
    <source>
        <dbReference type="Google" id="ProtNLM"/>
    </source>
</evidence>
<dbReference type="SUPFAM" id="SSF51735">
    <property type="entry name" value="NAD(P)-binding Rossmann-fold domains"/>
    <property type="match status" value="1"/>
</dbReference>
<dbReference type="Pfam" id="PF08546">
    <property type="entry name" value="ApbA_C"/>
    <property type="match status" value="1"/>
</dbReference>
<keyword evidence="8" id="KW-1185">Reference proteome</keyword>
<dbReference type="InterPro" id="IPR036291">
    <property type="entry name" value="NAD(P)-bd_dom_sf"/>
</dbReference>
<feature type="compositionally biased region" description="Polar residues" evidence="4">
    <location>
        <begin position="437"/>
        <end position="484"/>
    </location>
</feature>
<feature type="region of interest" description="Disordered" evidence="4">
    <location>
        <begin position="430"/>
        <end position="494"/>
    </location>
</feature>
<name>A0A4Q1BCF1_TREME</name>
<feature type="compositionally biased region" description="Low complexity" evidence="4">
    <location>
        <begin position="279"/>
        <end position="295"/>
    </location>
</feature>
<dbReference type="Gene3D" id="3.40.50.720">
    <property type="entry name" value="NAD(P)-binding Rossmann-like Domain"/>
    <property type="match status" value="1"/>
</dbReference>
<dbReference type="EMBL" id="SDIL01000140">
    <property type="protein sequence ID" value="RXK35374.1"/>
    <property type="molecule type" value="Genomic_DNA"/>
</dbReference>
<comment type="caution">
    <text evidence="7">The sequence shown here is derived from an EMBL/GenBank/DDBJ whole genome shotgun (WGS) entry which is preliminary data.</text>
</comment>
<evidence type="ECO:0000256" key="2">
    <source>
        <dbReference type="ARBA" id="ARBA00022857"/>
    </source>
</evidence>
<keyword evidence="2" id="KW-0521">NADP</keyword>
<dbReference type="Proteomes" id="UP000289152">
    <property type="component" value="Unassembled WGS sequence"/>
</dbReference>
<feature type="compositionally biased region" description="Polar residues" evidence="4">
    <location>
        <begin position="73"/>
        <end position="85"/>
    </location>
</feature>
<keyword evidence="3" id="KW-0560">Oxidoreductase</keyword>
<protein>
    <recommendedName>
        <fullName evidence="9">2-dehydropantoate 2-reductase</fullName>
    </recommendedName>
</protein>
<feature type="compositionally biased region" description="Polar residues" evidence="4">
    <location>
        <begin position="43"/>
        <end position="54"/>
    </location>
</feature>
<dbReference type="InParanoid" id="A0A4Q1BCF1"/>
<accession>A0A4Q1BCF1</accession>
<dbReference type="STRING" id="5217.A0A4Q1BCF1"/>
<reference evidence="7 8" key="1">
    <citation type="submission" date="2016-06" db="EMBL/GenBank/DDBJ databases">
        <title>Evolution of pathogenesis and genome organization in the Tremellales.</title>
        <authorList>
            <person name="Cuomo C."/>
            <person name="Litvintseva A."/>
            <person name="Heitman J."/>
            <person name="Chen Y."/>
            <person name="Sun S."/>
            <person name="Springer D."/>
            <person name="Dromer F."/>
            <person name="Young S."/>
            <person name="Zeng Q."/>
            <person name="Chapman S."/>
            <person name="Gujja S."/>
            <person name="Saif S."/>
            <person name="Birren B."/>
        </authorList>
    </citation>
    <scope>NUCLEOTIDE SEQUENCE [LARGE SCALE GENOMIC DNA]</scope>
    <source>
        <strain evidence="7 8">ATCC 28783</strain>
    </source>
</reference>
<feature type="region of interest" description="Disordered" evidence="4">
    <location>
        <begin position="40"/>
        <end position="85"/>
    </location>
</feature>